<reference evidence="2" key="1">
    <citation type="submission" date="2022-10" db="EMBL/GenBank/DDBJ databases">
        <title>Hoeflea sp. G2-23, isolated from marine algae.</title>
        <authorList>
            <person name="Kristyanto S."/>
            <person name="Kim J.M."/>
            <person name="Jeon C.O."/>
        </authorList>
    </citation>
    <scope>NUCLEOTIDE SEQUENCE</scope>
    <source>
        <strain evidence="2">G2-23</strain>
    </source>
</reference>
<evidence type="ECO:0000259" key="1">
    <source>
        <dbReference type="Pfam" id="PF01712"/>
    </source>
</evidence>
<dbReference type="EMBL" id="JAOVZR010000001">
    <property type="protein sequence ID" value="MCY0149330.1"/>
    <property type="molecule type" value="Genomic_DNA"/>
</dbReference>
<dbReference type="GO" id="GO:0016301">
    <property type="term" value="F:kinase activity"/>
    <property type="evidence" value="ECO:0007669"/>
    <property type="project" value="UniProtKB-KW"/>
</dbReference>
<keyword evidence="2" id="KW-0808">Transferase</keyword>
<keyword evidence="3" id="KW-1185">Reference proteome</keyword>
<dbReference type="PANTHER" id="PTHR10513:SF35">
    <property type="entry name" value="DEOXYADENOSINE KINASE"/>
    <property type="match status" value="1"/>
</dbReference>
<dbReference type="InterPro" id="IPR027417">
    <property type="entry name" value="P-loop_NTPase"/>
</dbReference>
<protein>
    <submittedName>
        <fullName evidence="2">Deoxynucleoside kinase</fullName>
    </submittedName>
</protein>
<feature type="domain" description="Deoxynucleoside kinase" evidence="1">
    <location>
        <begin position="2"/>
        <end position="196"/>
    </location>
</feature>
<dbReference type="PANTHER" id="PTHR10513">
    <property type="entry name" value="DEOXYNUCLEOSIDE KINASE"/>
    <property type="match status" value="1"/>
</dbReference>
<dbReference type="InterPro" id="IPR031314">
    <property type="entry name" value="DNK_dom"/>
</dbReference>
<dbReference type="CDD" id="cd01673">
    <property type="entry name" value="dNK"/>
    <property type="match status" value="1"/>
</dbReference>
<keyword evidence="2" id="KW-0418">Kinase</keyword>
<accession>A0ABT3ZC08</accession>
<comment type="caution">
    <text evidence="2">The sequence shown here is derived from an EMBL/GenBank/DDBJ whole genome shotgun (WGS) entry which is preliminary data.</text>
</comment>
<dbReference type="Proteomes" id="UP001073227">
    <property type="component" value="Unassembled WGS sequence"/>
</dbReference>
<evidence type="ECO:0000313" key="2">
    <source>
        <dbReference type="EMBL" id="MCY0149330.1"/>
    </source>
</evidence>
<sequence length="203" mass="24118">MIIVSGNIATGKSTLSRILSNSMNYDVLYEDVSGNEFISDFYEDMSRWAMHSQLYFLYSRARMLKNKNNNTRKVILDRSISEDFFVFSQNLLNRGLMSPREFKLVQECYDNIKDIESDVDLCVYLYDEPEYIMNKVIERDNVYEKGIDINYIESLNRLYEQWMETRPYKNIIKLRTSDIDFRKNDAVDIIINKITENINTINI</sequence>
<evidence type="ECO:0000313" key="3">
    <source>
        <dbReference type="Proteomes" id="UP001073227"/>
    </source>
</evidence>
<dbReference type="InterPro" id="IPR002624">
    <property type="entry name" value="DCK/DGK"/>
</dbReference>
<dbReference type="InterPro" id="IPR050566">
    <property type="entry name" value="Deoxyribonucleoside_kinase"/>
</dbReference>
<organism evidence="2 3">
    <name type="scientific">Hoeflea algicola</name>
    <dbReference type="NCBI Taxonomy" id="2983763"/>
    <lineage>
        <taxon>Bacteria</taxon>
        <taxon>Pseudomonadati</taxon>
        <taxon>Pseudomonadota</taxon>
        <taxon>Alphaproteobacteria</taxon>
        <taxon>Hyphomicrobiales</taxon>
        <taxon>Rhizobiaceae</taxon>
        <taxon>Hoeflea</taxon>
    </lineage>
</organism>
<dbReference type="PIRSF" id="PIRSF000705">
    <property type="entry name" value="DNK"/>
    <property type="match status" value="1"/>
</dbReference>
<proteinExistence type="predicted"/>
<gene>
    <name evidence="2" type="ORF">OEG84_16835</name>
</gene>
<name>A0ABT3ZC08_9HYPH</name>
<dbReference type="Pfam" id="PF01712">
    <property type="entry name" value="dNK"/>
    <property type="match status" value="1"/>
</dbReference>
<dbReference type="Gene3D" id="3.40.50.300">
    <property type="entry name" value="P-loop containing nucleotide triphosphate hydrolases"/>
    <property type="match status" value="1"/>
</dbReference>
<dbReference type="SUPFAM" id="SSF52540">
    <property type="entry name" value="P-loop containing nucleoside triphosphate hydrolases"/>
    <property type="match status" value="1"/>
</dbReference>
<dbReference type="RefSeq" id="WP_267654822.1">
    <property type="nucleotide sequence ID" value="NZ_JAOVZR010000001.1"/>
</dbReference>